<proteinExistence type="predicted"/>
<protein>
    <submittedName>
        <fullName evidence="1">Uncharacterized beta-barrel protein YwiB, DUF1934 family</fullName>
    </submittedName>
</protein>
<keyword evidence="2" id="KW-1185">Reference proteome</keyword>
<sequence length="150" mass="17021">MTATQKTPVDVKMTTDIRQQGEKDQVQLQARGELYKKNNTTYVKFTEDLEDIGKVSTLLKVGEQEITVIRSGAVEMRQLYQYGEKTEGSYETPYGKLKTEADTDQVAVMWSDSGRTGRIQFGYDLTLQGTVAGRYDVTISIEEDHDVEHR</sequence>
<dbReference type="InterPro" id="IPR015231">
    <property type="entry name" value="DUF1934"/>
</dbReference>
<dbReference type="SUPFAM" id="SSF50814">
    <property type="entry name" value="Lipocalins"/>
    <property type="match status" value="1"/>
</dbReference>
<dbReference type="RefSeq" id="WP_091659478.1">
    <property type="nucleotide sequence ID" value="NZ_FONT01000002.1"/>
</dbReference>
<dbReference type="EMBL" id="FONT01000002">
    <property type="protein sequence ID" value="SFE62233.1"/>
    <property type="molecule type" value="Genomic_DNA"/>
</dbReference>
<organism evidence="1 2">
    <name type="scientific">Alteribacillus iranensis</name>
    <dbReference type="NCBI Taxonomy" id="930128"/>
    <lineage>
        <taxon>Bacteria</taxon>
        <taxon>Bacillati</taxon>
        <taxon>Bacillota</taxon>
        <taxon>Bacilli</taxon>
        <taxon>Bacillales</taxon>
        <taxon>Bacillaceae</taxon>
        <taxon>Alteribacillus</taxon>
    </lineage>
</organism>
<dbReference type="OrthoDB" id="2352933at2"/>
<gene>
    <name evidence="1" type="ORF">SAMN05192532_102636</name>
</gene>
<reference evidence="1 2" key="1">
    <citation type="submission" date="2016-10" db="EMBL/GenBank/DDBJ databases">
        <authorList>
            <person name="de Groot N.N."/>
        </authorList>
    </citation>
    <scope>NUCLEOTIDE SEQUENCE [LARGE SCALE GENOMIC DNA]</scope>
    <source>
        <strain evidence="1 2">DSM 23995</strain>
    </source>
</reference>
<dbReference type="AlphaFoldDB" id="A0A1I2C3A9"/>
<dbReference type="Proteomes" id="UP000199516">
    <property type="component" value="Unassembled WGS sequence"/>
</dbReference>
<evidence type="ECO:0000313" key="2">
    <source>
        <dbReference type="Proteomes" id="UP000199516"/>
    </source>
</evidence>
<evidence type="ECO:0000313" key="1">
    <source>
        <dbReference type="EMBL" id="SFE62233.1"/>
    </source>
</evidence>
<name>A0A1I2C3A9_9BACI</name>
<dbReference type="Gene3D" id="2.40.128.20">
    <property type="match status" value="1"/>
</dbReference>
<dbReference type="Pfam" id="PF09148">
    <property type="entry name" value="DUF1934"/>
    <property type="match status" value="1"/>
</dbReference>
<accession>A0A1I2C3A9</accession>
<dbReference type="InterPro" id="IPR012674">
    <property type="entry name" value="Calycin"/>
</dbReference>
<dbReference type="STRING" id="930128.SAMN05192532_102636"/>